<gene>
    <name evidence="9" type="primary">LOC114427536</name>
</gene>
<keyword evidence="5" id="KW-0472">Membrane</keyword>
<comment type="similarity">
    <text evidence="2">Belongs to the mesothelin family.</text>
</comment>
<evidence type="ECO:0000313" key="8">
    <source>
        <dbReference type="Proteomes" id="UP000515145"/>
    </source>
</evidence>
<organism evidence="8 9">
    <name type="scientific">Parambassis ranga</name>
    <name type="common">Indian glassy fish</name>
    <dbReference type="NCBI Taxonomy" id="210632"/>
    <lineage>
        <taxon>Eukaryota</taxon>
        <taxon>Metazoa</taxon>
        <taxon>Chordata</taxon>
        <taxon>Craniata</taxon>
        <taxon>Vertebrata</taxon>
        <taxon>Euteleostomi</taxon>
        <taxon>Actinopterygii</taxon>
        <taxon>Neopterygii</taxon>
        <taxon>Teleostei</taxon>
        <taxon>Neoteleostei</taxon>
        <taxon>Acanthomorphata</taxon>
        <taxon>Ovalentaria</taxon>
        <taxon>Ambassidae</taxon>
        <taxon>Parambassis</taxon>
    </lineage>
</organism>
<feature type="region of interest" description="Disordered" evidence="7">
    <location>
        <begin position="1763"/>
        <end position="1796"/>
    </location>
</feature>
<evidence type="ECO:0000256" key="5">
    <source>
        <dbReference type="ARBA" id="ARBA00023136"/>
    </source>
</evidence>
<dbReference type="InParanoid" id="A0A6P7HBP2"/>
<dbReference type="PANTHER" id="PTHR23412:SF6">
    <property type="entry name" value="MESOTHELIN"/>
    <property type="match status" value="1"/>
</dbReference>
<keyword evidence="4" id="KW-0130">Cell adhesion</keyword>
<accession>A0A6P7HBP2</accession>
<sequence>MKCALESQTTYPVEVWKLFFQKASPALDQALETFATTAPNISSKTMSHALEALGELRIASFNQSQLQDENFIRSWFQTKMRPFLASPSSNFLICLSSNNFSCQTYQIVIQAFSSQRAFMDRDGRQAVFTHFIKPFLSRNDSSDPGCVSSTRDSKEWLRANFGNFSDFAKLQDLQALNPKFSSVELLSELTPSQVAQLILSSGALNDTDLIDGVFDRLEDGNALENMDQFLTQLTANETVPDFQPVVRDHMMNRTFIIISPYFSGFNKDDFYDWFHVKLVLILASFSPTMFKNATSEINCTNYHIVVRGMGKVFHAMPSHRQQGIADAMLGYMRKSASVINTPVCRQGIANDARWLEANLGPFSQYTTYPDLKSFNLSGVDVLDSLSMEQKADFLLEPNNLSNETLVKLVFTKVTMISSVEELGSFFDKFVHGYSDQNLTSINPKMRDTILNLTLTALGPKLGMLNAEGFKIWFQVYLPLFLPSVDASTLTVIPRNIPCNSYQNVIKGFNNVFTQLSVGQTQEIFMFTKDYLQEQSSSGLSCVESVNDDRHWLENNFGQFGVHASYMDFVTLNKNFSGVEVADLLTSSQLAQLAATPSQLNTKQDVTKVMAVINPGDFGAFFDTVSPAIEAHPDSYTDEVKSAFLQSVYDRAGLSSLAVSDKEFVLWLRLRLRPLLVNLSPTMVAPLSDIGTNRNCNSSQEIYTLLDTLYVTLSNNTRKEIYNNIVHLLQGQRALKCYTGGSFYIYLRNTFLSFGFPDLSTLLSLVPPEQQPELLSTISTSELQQLLSLPNVITNSSDVCTIFNNYNKMPAFLETEDVPDNVKKVTLPCVWPLALSSTDRSEANLWFTLRLRKYLKFLSKSLISVTEVQKASCFGFQKMVSVMGNNFTYNGSDFGEADVYTSIKDYLSTGSEVRCYNASDAALNSTSWFVNNIGQFVTFITLDDITNFVSTTQSKVFLEDQANLALFNNILIPGNVTNYYITQLFAFSPAFSPLRLPGLFLCSSEVPSMVYSSLNEHDAILILEKLNIFCNGTEDPEVSAALASNIKTFTSQTIAALGSASAGLTTSQITSVPGNVLVGSLSTLGSVSTWSLGQATTIIKTIIGSGFQINNGAKLESLGRLVVGVPSEAIEKITATELLGVSKSPTFVVNMLAAPTVVQQTFVKKIISLDTNPAQVLLNVPDAMATEIPPSLLVFSEETVNISVINKKSWTQDQAAMFFGTLATSDFDIEQLSPFLLQGFTCTSVQKMSKTKIQNLIHSCRPKSGRAKVQLQESQLTCMYNLLRGNLSQNFANYPSDMLLYFSNNDVSKENCRSYFSALGAADFSVASTVLNKDTLLLNEATTCLGIKGLNLSKDNVEVLGNMACTMDGSYIKNSDPLILEQLKKCKDFSDVQVAAMETLLLSGNTQYGNVSTWDEQTLVNLGPLPLYFTNKFWDQFQIKTKKRFLKTFMPSLRKEKRNKNQLKRLFKQVNTRMVKRGADCTTGNITQVTVNDDSFPFGYDLTQFDLCLDVPVLKDNLNDICDKVDDDGLQKVILRKLNQAYPSGVSDQDVQVLGSVSRVASLDDIAKWNITKVDTLAALMRADDGPWEAAKSKEIITKYLSTSGNSLGSTELKLIGSNLCSLPTSTLTTIPPESIRNGNPLNVASCSTEQKKVLYKASNTAFSSHRASPSTYYNLIKSTICGAPLADVVALSTQNISMDVDTFRSLDSTVIPVLTVTNVQGLMGNHLSDLKVFENDTVVQAWVNLQLQSDLDRLGIGLISNRTEPATTTTSSSSSSSSSTSSATAKTTQAATTSGVAEFRRSSTSTVLATLLITALQMLQRPT</sequence>
<name>A0A6P7HBP2_9TELE</name>
<feature type="compositionally biased region" description="Low complexity" evidence="7">
    <location>
        <begin position="1766"/>
        <end position="1794"/>
    </location>
</feature>
<keyword evidence="8" id="KW-1185">Reference proteome</keyword>
<dbReference type="Pfam" id="PF06060">
    <property type="entry name" value="Mesothelin"/>
    <property type="match status" value="1"/>
</dbReference>
<evidence type="ECO:0000256" key="4">
    <source>
        <dbReference type="ARBA" id="ARBA00022889"/>
    </source>
</evidence>
<evidence type="ECO:0000256" key="3">
    <source>
        <dbReference type="ARBA" id="ARBA00022729"/>
    </source>
</evidence>
<dbReference type="RefSeq" id="XP_028251453.1">
    <property type="nucleotide sequence ID" value="XM_028395652.1"/>
</dbReference>
<evidence type="ECO:0000313" key="9">
    <source>
        <dbReference type="RefSeq" id="XP_028251453.1"/>
    </source>
</evidence>
<comment type="subcellular location">
    <subcellularLocation>
        <location evidence="1">Membrane</location>
    </subcellularLocation>
</comment>
<dbReference type="Proteomes" id="UP000515145">
    <property type="component" value="Chromosome 22"/>
</dbReference>
<keyword evidence="3" id="KW-0732">Signal</keyword>
<evidence type="ECO:0000256" key="7">
    <source>
        <dbReference type="SAM" id="MobiDB-lite"/>
    </source>
</evidence>
<proteinExistence type="inferred from homology"/>
<dbReference type="PANTHER" id="PTHR23412">
    <property type="entry name" value="STEREOCILIN RELATED"/>
    <property type="match status" value="1"/>
</dbReference>
<evidence type="ECO:0000256" key="2">
    <source>
        <dbReference type="ARBA" id="ARBA00011016"/>
    </source>
</evidence>
<dbReference type="GO" id="GO:0007160">
    <property type="term" value="P:cell-matrix adhesion"/>
    <property type="evidence" value="ECO:0007669"/>
    <property type="project" value="TreeGrafter"/>
</dbReference>
<evidence type="ECO:0000256" key="6">
    <source>
        <dbReference type="ARBA" id="ARBA00023180"/>
    </source>
</evidence>
<protein>
    <submittedName>
        <fullName evidence="9">Uncharacterized protein LOC114427536 isoform X1</fullName>
    </submittedName>
</protein>
<dbReference type="OrthoDB" id="9329195at2759"/>
<dbReference type="GeneID" id="114427536"/>
<evidence type="ECO:0000256" key="1">
    <source>
        <dbReference type="ARBA" id="ARBA00004370"/>
    </source>
</evidence>
<dbReference type="GO" id="GO:0009986">
    <property type="term" value="C:cell surface"/>
    <property type="evidence" value="ECO:0007669"/>
    <property type="project" value="TreeGrafter"/>
</dbReference>
<dbReference type="GO" id="GO:0016020">
    <property type="term" value="C:membrane"/>
    <property type="evidence" value="ECO:0007669"/>
    <property type="project" value="UniProtKB-SubCell"/>
</dbReference>
<dbReference type="InterPro" id="IPR026664">
    <property type="entry name" value="Stereocilin-rel"/>
</dbReference>
<dbReference type="InterPro" id="IPR010335">
    <property type="entry name" value="Mesothelin"/>
</dbReference>
<keyword evidence="6" id="KW-0325">Glycoprotein</keyword>
<reference evidence="8" key="1">
    <citation type="submission" date="2024-06" db="UniProtKB">
        <authorList>
            <consortium name="RefSeq"/>
        </authorList>
    </citation>
    <scope>NUCLEOTIDE SEQUENCE [LARGE SCALE GENOMIC DNA]</scope>
</reference>
<reference evidence="9" key="2">
    <citation type="submission" date="2025-08" db="UniProtKB">
        <authorList>
            <consortium name="RefSeq"/>
        </authorList>
    </citation>
    <scope>IDENTIFICATION</scope>
</reference>